<evidence type="ECO:0000256" key="1">
    <source>
        <dbReference type="ARBA" id="ARBA00004141"/>
    </source>
</evidence>
<proteinExistence type="inferred from homology"/>
<dbReference type="InterPro" id="IPR018732">
    <property type="entry name" value="Dpy-19/Dpy-19-like"/>
</dbReference>
<keyword evidence="7 8" id="KW-0472">Membrane</keyword>
<evidence type="ECO:0000256" key="2">
    <source>
        <dbReference type="ARBA" id="ARBA00008744"/>
    </source>
</evidence>
<protein>
    <recommendedName>
        <fullName evidence="11">C-mannosyltransferase DPY19L1</fullName>
    </recommendedName>
</protein>
<feature type="transmembrane region" description="Helical" evidence="8">
    <location>
        <begin position="416"/>
        <end position="438"/>
    </location>
</feature>
<accession>A0AAN9ZAB7</accession>
<dbReference type="InterPro" id="IPR047462">
    <property type="entry name" value="Dpy19"/>
</dbReference>
<feature type="transmembrane region" description="Helical" evidence="8">
    <location>
        <begin position="459"/>
        <end position="478"/>
    </location>
</feature>
<sequence>MSSKNKNGKMFFRNLPYYAFAVGFLAFGVGFLHIYHVSTLFENDRHFSHLSTLEREMAFYTEMGLYYSYYKTLVEAPSYMDGLLSIMYDNKTEYPSIINTLQRFNLYPEVVVAFFYRGYLRAAEDMNFTTKHCWQVDRGNGLMPVLSCEGLGDPAYFYLEAVWICAGLTMTVVFLFGQMLSGSIVGGALSVISFFYNHGECTRVQWTPPLRESFAYPFCLLQMLALTKVLHLGSSPENRNHSILLRKVLFIWIPTWIFLILWQFAQFVLTTQLLAVFFLYVLGIIKRNTFLPIIYGYALAVSHAAFSLFVNEFLIFSFLTTTLIAIMVLSMGLLPVLKNHSYLSRVLILCTLTPILTIVIKSQMVYFSGYKDDMHIVNLLKAKFLGYKDFHTLLYTCSAEFDFMPLEFFKNVTKTLLLPSAILTIALVLYSWTKTLSIKPKQEKTETSLMIKLRSVDPVVAYNILQLIAFGIMAALIMRLKLFFTPHLCLIVSLLASAKYSPWRSQELRLAFVFLLISGMSVRGFQNLKEQRDILGEYSNVPMEQLLNWINLNTKTDAVFAGPMPLMANVLLSTRRPIVNHPHYEDASLRARTKNVYSIFSRRTPQEVYVTLSQMNVDYVILGETWCFGESKKGCRTKDLWDIEEPKNIHRPAVCPILFHGNPSPFIRVFSNDVYVVLKVHSQSQYVELQTPMIFSQ</sequence>
<feature type="transmembrane region" description="Helical" evidence="8">
    <location>
        <begin position="214"/>
        <end position="232"/>
    </location>
</feature>
<gene>
    <name evidence="9" type="ORF">R5R35_002548</name>
</gene>
<evidence type="ECO:0000256" key="7">
    <source>
        <dbReference type="ARBA" id="ARBA00023136"/>
    </source>
</evidence>
<dbReference type="Proteomes" id="UP001378592">
    <property type="component" value="Unassembled WGS sequence"/>
</dbReference>
<dbReference type="CDD" id="cd20177">
    <property type="entry name" value="Dpy19"/>
    <property type="match status" value="1"/>
</dbReference>
<dbReference type="GO" id="GO:0000030">
    <property type="term" value="F:mannosyltransferase activity"/>
    <property type="evidence" value="ECO:0007669"/>
    <property type="project" value="InterPro"/>
</dbReference>
<feature type="transmembrane region" description="Helical" evidence="8">
    <location>
        <begin position="315"/>
        <end position="334"/>
    </location>
</feature>
<evidence type="ECO:0008006" key="11">
    <source>
        <dbReference type="Google" id="ProtNLM"/>
    </source>
</evidence>
<dbReference type="AlphaFoldDB" id="A0AAN9ZAB7"/>
<dbReference type="Pfam" id="PF10034">
    <property type="entry name" value="Dpy19"/>
    <property type="match status" value="1"/>
</dbReference>
<feature type="transmembrane region" description="Helical" evidence="8">
    <location>
        <begin position="15"/>
        <end position="35"/>
    </location>
</feature>
<dbReference type="GO" id="GO:0005637">
    <property type="term" value="C:nuclear inner membrane"/>
    <property type="evidence" value="ECO:0007669"/>
    <property type="project" value="TreeGrafter"/>
</dbReference>
<comment type="similarity">
    <text evidence="2">Belongs to the dpy-19 family.</text>
</comment>
<feature type="transmembrane region" description="Helical" evidence="8">
    <location>
        <begin position="267"/>
        <end position="285"/>
    </location>
</feature>
<feature type="transmembrane region" description="Helical" evidence="8">
    <location>
        <begin position="161"/>
        <end position="194"/>
    </location>
</feature>
<comment type="caution">
    <text evidence="9">The sequence shown here is derived from an EMBL/GenBank/DDBJ whole genome shotgun (WGS) entry which is preliminary data.</text>
</comment>
<evidence type="ECO:0000256" key="3">
    <source>
        <dbReference type="ARBA" id="ARBA00022676"/>
    </source>
</evidence>
<dbReference type="PANTHER" id="PTHR31488">
    <property type="entry name" value="DPY-19-LIKE 1, LIKE (H. SAPIENS)"/>
    <property type="match status" value="1"/>
</dbReference>
<keyword evidence="5 8" id="KW-0812">Transmembrane</keyword>
<evidence type="ECO:0000256" key="8">
    <source>
        <dbReference type="SAM" id="Phobius"/>
    </source>
</evidence>
<evidence type="ECO:0000313" key="10">
    <source>
        <dbReference type="Proteomes" id="UP001378592"/>
    </source>
</evidence>
<keyword evidence="3" id="KW-0328">Glycosyltransferase</keyword>
<feature type="transmembrane region" description="Helical" evidence="8">
    <location>
        <begin position="290"/>
        <end position="309"/>
    </location>
</feature>
<keyword evidence="10" id="KW-1185">Reference proteome</keyword>
<reference evidence="9 10" key="1">
    <citation type="submission" date="2024-03" db="EMBL/GenBank/DDBJ databases">
        <title>The genome assembly and annotation of the cricket Gryllus longicercus Weissman &amp; Gray.</title>
        <authorList>
            <person name="Szrajer S."/>
            <person name="Gray D."/>
            <person name="Ylla G."/>
        </authorList>
    </citation>
    <scope>NUCLEOTIDE SEQUENCE [LARGE SCALE GENOMIC DNA]</scope>
    <source>
        <strain evidence="9">DAG 2021-001</strain>
        <tissue evidence="9">Whole body minus gut</tissue>
    </source>
</reference>
<dbReference type="EMBL" id="JAZDUA010000087">
    <property type="protein sequence ID" value="KAK7868752.1"/>
    <property type="molecule type" value="Genomic_DNA"/>
</dbReference>
<keyword evidence="4" id="KW-0808">Transferase</keyword>
<dbReference type="PANTHER" id="PTHR31488:SF1">
    <property type="entry name" value="C-MANNOSYLTRANSFERASE DPY19L1"/>
    <property type="match status" value="1"/>
</dbReference>
<feature type="transmembrane region" description="Helical" evidence="8">
    <location>
        <begin position="244"/>
        <end position="261"/>
    </location>
</feature>
<evidence type="ECO:0000256" key="4">
    <source>
        <dbReference type="ARBA" id="ARBA00022679"/>
    </source>
</evidence>
<evidence type="ECO:0000256" key="6">
    <source>
        <dbReference type="ARBA" id="ARBA00022989"/>
    </source>
</evidence>
<keyword evidence="6 8" id="KW-1133">Transmembrane helix</keyword>
<evidence type="ECO:0000256" key="5">
    <source>
        <dbReference type="ARBA" id="ARBA00022692"/>
    </source>
</evidence>
<name>A0AAN9ZAB7_9ORTH</name>
<organism evidence="9 10">
    <name type="scientific">Gryllus longicercus</name>
    <dbReference type="NCBI Taxonomy" id="2509291"/>
    <lineage>
        <taxon>Eukaryota</taxon>
        <taxon>Metazoa</taxon>
        <taxon>Ecdysozoa</taxon>
        <taxon>Arthropoda</taxon>
        <taxon>Hexapoda</taxon>
        <taxon>Insecta</taxon>
        <taxon>Pterygota</taxon>
        <taxon>Neoptera</taxon>
        <taxon>Polyneoptera</taxon>
        <taxon>Orthoptera</taxon>
        <taxon>Ensifera</taxon>
        <taxon>Gryllidea</taxon>
        <taxon>Grylloidea</taxon>
        <taxon>Gryllidae</taxon>
        <taxon>Gryllinae</taxon>
        <taxon>Gryllus</taxon>
    </lineage>
</organism>
<comment type="subcellular location">
    <subcellularLocation>
        <location evidence="1">Membrane</location>
        <topology evidence="1">Multi-pass membrane protein</topology>
    </subcellularLocation>
</comment>
<feature type="transmembrane region" description="Helical" evidence="8">
    <location>
        <begin position="346"/>
        <end position="367"/>
    </location>
</feature>
<evidence type="ECO:0000313" key="9">
    <source>
        <dbReference type="EMBL" id="KAK7868752.1"/>
    </source>
</evidence>